<dbReference type="VEuPathDB" id="FungiDB:PYU1_G000555"/>
<sequence length="67" mass="7295">MVGKKHMGAVHWKSPEYLGSGRPTFASDVYSSAMCILEAVMKAIPWGSNVLSTGVKYQLKKGRIPVV</sequence>
<dbReference type="STRING" id="431595.K3W6G4"/>
<dbReference type="HOGENOM" id="CLU_2818105_0_0_1"/>
<dbReference type="SUPFAM" id="SSF56112">
    <property type="entry name" value="Protein kinase-like (PK-like)"/>
    <property type="match status" value="1"/>
</dbReference>
<name>K3W6G4_GLOUD</name>
<evidence type="ECO:0000313" key="1">
    <source>
        <dbReference type="EnsemblProtists" id="PYU1_T000555"/>
    </source>
</evidence>
<keyword evidence="2" id="KW-1185">Reference proteome</keyword>
<dbReference type="InParanoid" id="K3W6G4"/>
<evidence type="ECO:0008006" key="3">
    <source>
        <dbReference type="Google" id="ProtNLM"/>
    </source>
</evidence>
<dbReference type="Gene3D" id="1.10.510.10">
    <property type="entry name" value="Transferase(Phosphotransferase) domain 1"/>
    <property type="match status" value="1"/>
</dbReference>
<dbReference type="AlphaFoldDB" id="K3W6G4"/>
<dbReference type="Proteomes" id="UP000019132">
    <property type="component" value="Unassembled WGS sequence"/>
</dbReference>
<accession>K3W6G4</accession>
<reference evidence="1" key="3">
    <citation type="submission" date="2015-02" db="UniProtKB">
        <authorList>
            <consortium name="EnsemblProtists"/>
        </authorList>
    </citation>
    <scope>IDENTIFICATION</scope>
    <source>
        <strain evidence="1">DAOM BR144</strain>
    </source>
</reference>
<dbReference type="EMBL" id="GL376636">
    <property type="status" value="NOT_ANNOTATED_CDS"/>
    <property type="molecule type" value="Genomic_DNA"/>
</dbReference>
<reference evidence="2" key="1">
    <citation type="journal article" date="2010" name="Genome Biol.">
        <title>Genome sequence of the necrotrophic plant pathogen Pythium ultimum reveals original pathogenicity mechanisms and effector repertoire.</title>
        <authorList>
            <person name="Levesque C.A."/>
            <person name="Brouwer H."/>
            <person name="Cano L."/>
            <person name="Hamilton J.P."/>
            <person name="Holt C."/>
            <person name="Huitema E."/>
            <person name="Raffaele S."/>
            <person name="Robideau G.P."/>
            <person name="Thines M."/>
            <person name="Win J."/>
            <person name="Zerillo M.M."/>
            <person name="Beakes G.W."/>
            <person name="Boore J.L."/>
            <person name="Busam D."/>
            <person name="Dumas B."/>
            <person name="Ferriera S."/>
            <person name="Fuerstenberg S.I."/>
            <person name="Gachon C.M."/>
            <person name="Gaulin E."/>
            <person name="Govers F."/>
            <person name="Grenville-Briggs L."/>
            <person name="Horner N."/>
            <person name="Hostetler J."/>
            <person name="Jiang R.H."/>
            <person name="Johnson J."/>
            <person name="Krajaejun T."/>
            <person name="Lin H."/>
            <person name="Meijer H.J."/>
            <person name="Moore B."/>
            <person name="Morris P."/>
            <person name="Phuntmart V."/>
            <person name="Puiu D."/>
            <person name="Shetty J."/>
            <person name="Stajich J.E."/>
            <person name="Tripathy S."/>
            <person name="Wawra S."/>
            <person name="van West P."/>
            <person name="Whitty B.R."/>
            <person name="Coutinho P.M."/>
            <person name="Henrissat B."/>
            <person name="Martin F."/>
            <person name="Thomas P.D."/>
            <person name="Tyler B.M."/>
            <person name="De Vries R.P."/>
            <person name="Kamoun S."/>
            <person name="Yandell M."/>
            <person name="Tisserat N."/>
            <person name="Buell C.R."/>
        </authorList>
    </citation>
    <scope>NUCLEOTIDE SEQUENCE</scope>
    <source>
        <strain evidence="2">DAOM:BR144</strain>
    </source>
</reference>
<evidence type="ECO:0000313" key="2">
    <source>
        <dbReference type="Proteomes" id="UP000019132"/>
    </source>
</evidence>
<dbReference type="InterPro" id="IPR011009">
    <property type="entry name" value="Kinase-like_dom_sf"/>
</dbReference>
<dbReference type="EnsemblProtists" id="PYU1_T000555">
    <property type="protein sequence ID" value="PYU1_T000555"/>
    <property type="gene ID" value="PYU1_G000555"/>
</dbReference>
<protein>
    <recommendedName>
        <fullName evidence="3">Protein kinase domain-containing protein</fullName>
    </recommendedName>
</protein>
<reference evidence="2" key="2">
    <citation type="submission" date="2010-04" db="EMBL/GenBank/DDBJ databases">
        <authorList>
            <person name="Buell R."/>
            <person name="Hamilton J."/>
            <person name="Hostetler J."/>
        </authorList>
    </citation>
    <scope>NUCLEOTIDE SEQUENCE [LARGE SCALE GENOMIC DNA]</scope>
    <source>
        <strain evidence="2">DAOM:BR144</strain>
    </source>
</reference>
<organism evidence="1 2">
    <name type="scientific">Globisporangium ultimum (strain ATCC 200006 / CBS 805.95 / DAOM BR144)</name>
    <name type="common">Pythium ultimum</name>
    <dbReference type="NCBI Taxonomy" id="431595"/>
    <lineage>
        <taxon>Eukaryota</taxon>
        <taxon>Sar</taxon>
        <taxon>Stramenopiles</taxon>
        <taxon>Oomycota</taxon>
        <taxon>Peronosporomycetes</taxon>
        <taxon>Pythiales</taxon>
        <taxon>Pythiaceae</taxon>
        <taxon>Globisporangium</taxon>
    </lineage>
</organism>
<proteinExistence type="predicted"/>